<dbReference type="GO" id="GO:0070178">
    <property type="term" value="P:D-serine metabolic process"/>
    <property type="evidence" value="ECO:0007669"/>
    <property type="project" value="UniProtKB-ARBA"/>
</dbReference>
<dbReference type="PANTHER" id="PTHR48078">
    <property type="entry name" value="THREONINE DEHYDRATASE, MITOCHONDRIAL-RELATED"/>
    <property type="match status" value="1"/>
</dbReference>
<dbReference type="GO" id="GO:0030170">
    <property type="term" value="F:pyridoxal phosphate binding"/>
    <property type="evidence" value="ECO:0007669"/>
    <property type="project" value="UniProtKB-ARBA"/>
</dbReference>
<evidence type="ECO:0000256" key="18">
    <source>
        <dbReference type="ARBA" id="ARBA00081761"/>
    </source>
</evidence>
<dbReference type="OrthoDB" id="4418812at2759"/>
<organism evidence="20">
    <name type="scientific">Spodoptera frugiperda</name>
    <name type="common">Fall armyworm</name>
    <dbReference type="NCBI Taxonomy" id="7108"/>
    <lineage>
        <taxon>Eukaryota</taxon>
        <taxon>Metazoa</taxon>
        <taxon>Ecdysozoa</taxon>
        <taxon>Arthropoda</taxon>
        <taxon>Hexapoda</taxon>
        <taxon>Insecta</taxon>
        <taxon>Pterygota</taxon>
        <taxon>Neoptera</taxon>
        <taxon>Endopterygota</taxon>
        <taxon>Lepidoptera</taxon>
        <taxon>Glossata</taxon>
        <taxon>Ditrysia</taxon>
        <taxon>Noctuoidea</taxon>
        <taxon>Noctuidae</taxon>
        <taxon>Amphipyrinae</taxon>
        <taxon>Spodoptera</taxon>
    </lineage>
</organism>
<evidence type="ECO:0000256" key="7">
    <source>
        <dbReference type="ARBA" id="ARBA00041766"/>
    </source>
</evidence>
<gene>
    <name evidence="20" type="ORF">SFRICE_000179</name>
</gene>
<dbReference type="InterPro" id="IPR036052">
    <property type="entry name" value="TrpB-like_PALP_sf"/>
</dbReference>
<dbReference type="GO" id="GO:0030378">
    <property type="term" value="F:serine racemase activity"/>
    <property type="evidence" value="ECO:0007669"/>
    <property type="project" value="UniProtKB-EC"/>
</dbReference>
<evidence type="ECO:0000256" key="11">
    <source>
        <dbReference type="ARBA" id="ARBA00051769"/>
    </source>
</evidence>
<dbReference type="CDD" id="cd04886">
    <property type="entry name" value="ACT_ThrD-II-like"/>
    <property type="match status" value="1"/>
</dbReference>
<comment type="catalytic activity">
    <reaction evidence="9">
        <text>L-serine = pyruvate + NH4(+)</text>
        <dbReference type="Rhea" id="RHEA:19169"/>
        <dbReference type="ChEBI" id="CHEBI:15361"/>
        <dbReference type="ChEBI" id="CHEBI:28938"/>
        <dbReference type="ChEBI" id="CHEBI:33384"/>
        <dbReference type="EC" id="4.3.1.17"/>
    </reaction>
</comment>
<dbReference type="GO" id="GO:0008721">
    <property type="term" value="F:D-serine ammonia-lyase activity"/>
    <property type="evidence" value="ECO:0007669"/>
    <property type="project" value="UniProtKB-EC"/>
</dbReference>
<feature type="domain" description="Tryptophan synthase beta chain-like PALP" evidence="19">
    <location>
        <begin position="1023"/>
        <end position="1283"/>
    </location>
</feature>
<dbReference type="EC" id="5.1.1.18" evidence="14"/>
<feature type="domain" description="Tryptophan synthase beta chain-like PALP" evidence="19">
    <location>
        <begin position="1421"/>
        <end position="1709"/>
    </location>
</feature>
<name>A0A2H1W1X4_SPOFR</name>
<keyword evidence="4" id="KW-0663">Pyridoxal phosphate</keyword>
<dbReference type="GO" id="GO:0006567">
    <property type="term" value="P:L-threonine catabolic process"/>
    <property type="evidence" value="ECO:0007669"/>
    <property type="project" value="TreeGrafter"/>
</dbReference>
<dbReference type="FunFam" id="3.40.50.1100:FF:000041">
    <property type="entry name" value="Threonine ammonia-lyase, variant"/>
    <property type="match status" value="1"/>
</dbReference>
<dbReference type="GO" id="GO:0006565">
    <property type="term" value="P:L-serine catabolic process"/>
    <property type="evidence" value="ECO:0007669"/>
    <property type="project" value="TreeGrafter"/>
</dbReference>
<dbReference type="InterPro" id="IPR001926">
    <property type="entry name" value="TrpB-like_PALP"/>
</dbReference>
<keyword evidence="5" id="KW-0456">Lyase</keyword>
<accession>A0A2H1W1X4</accession>
<dbReference type="EC" id="4.3.1.17" evidence="3"/>
<dbReference type="GO" id="GO:0003941">
    <property type="term" value="F:L-serine ammonia-lyase activity"/>
    <property type="evidence" value="ECO:0007669"/>
    <property type="project" value="UniProtKB-EC"/>
</dbReference>
<reference evidence="20" key="1">
    <citation type="submission" date="2016-07" db="EMBL/GenBank/DDBJ databases">
        <authorList>
            <person name="Bretaudeau A."/>
        </authorList>
    </citation>
    <scope>NUCLEOTIDE SEQUENCE</scope>
    <source>
        <strain evidence="20">Rice</strain>
        <tissue evidence="20">Whole body</tissue>
    </source>
</reference>
<evidence type="ECO:0000256" key="17">
    <source>
        <dbReference type="ARBA" id="ARBA00081060"/>
    </source>
</evidence>
<evidence type="ECO:0000256" key="12">
    <source>
        <dbReference type="ARBA" id="ARBA00056426"/>
    </source>
</evidence>
<dbReference type="CDD" id="cd01562">
    <property type="entry name" value="Thr-dehyd"/>
    <property type="match status" value="3"/>
</dbReference>
<feature type="domain" description="Tryptophan synthase beta chain-like PALP" evidence="19">
    <location>
        <begin position="487"/>
        <end position="759"/>
    </location>
</feature>
<dbReference type="GO" id="GO:0004794">
    <property type="term" value="F:threonine deaminase activity"/>
    <property type="evidence" value="ECO:0007669"/>
    <property type="project" value="TreeGrafter"/>
</dbReference>
<evidence type="ECO:0000256" key="8">
    <source>
        <dbReference type="ARBA" id="ARBA00042605"/>
    </source>
</evidence>
<evidence type="ECO:0000259" key="19">
    <source>
        <dbReference type="Pfam" id="PF00291"/>
    </source>
</evidence>
<dbReference type="GO" id="GO:0005524">
    <property type="term" value="F:ATP binding"/>
    <property type="evidence" value="ECO:0007669"/>
    <property type="project" value="UniProtKB-ARBA"/>
</dbReference>
<evidence type="ECO:0000256" key="1">
    <source>
        <dbReference type="ARBA" id="ARBA00001933"/>
    </source>
</evidence>
<evidence type="ECO:0000256" key="6">
    <source>
        <dbReference type="ARBA" id="ARBA00031418"/>
    </source>
</evidence>
<evidence type="ECO:0000256" key="10">
    <source>
        <dbReference type="ARBA" id="ARBA00050422"/>
    </source>
</evidence>
<dbReference type="InterPro" id="IPR044561">
    <property type="entry name" value="ACT_ThrD-II-like"/>
</dbReference>
<sequence>MTTPNPKDDPEYDEFCDPANPRKIKFDDILAASRRMVGNVVRTPCMRAHMSDRLGLELYLKEEFLQVTGCFKERGVVNTLLLLNEEQKKNGVVAASTGNHACALSYHARRMGIPSMVFMPVHAPITKINKAERLGGNITLQGNSMAETKLIAMTTCKEKKMYYVNGYDHPNVIEGQGTVGIEIVEQVPNVDAVLCPCGGGSLLAGVCLAVKTLKPDTEVYGIETDKTHSMVEALRKNARIFVALEPSIADGLAVNTVGVNTFHNVQQGILDKMVVVREDWVARAITTIIEEEKVVVEGAGACTVASIMAGLFPNLKGKRVVAICSGGNIDSTTLTRALERGMAADGRLVKFKVTVSDRPGGLADLCSMLANMGVTMRDCVPERAWVKGDVFSVQMKVIVETRGFDHARQLVELIKKHYKEYYFQETNEKTEKTAGVKRGPCLAPNPDPEYDEFCDPDNPRRIKYEDILAASRRMVGQIVRTQCPRAHMSETLGVELYMKQEFLHFKERGVRNALVLLSDEQKKLGVITASFGNNGIAMAYNSAILGIPCSVVMPVNASIFKRMLAEKLGAKIILYGRDMADAKRHAMMLAKEKKLTFINGFDHPNIIEGQGTVGIEIVEQLPTVDAVLVPCGGGSLLTGVAIAIKHLKPDTEIYGIETDKTCSMVEALKKNERVFIPIDSTIADALSVNRVGVNTFFNLKGIVDKMVVVKEDWVARAVMHIVEEEKFVVEGAGAVGVAALMAGLFPNLRGKKVVTICTGGNMDTTTLGRALERGMAAEGRLLKFKVSVADKPNGLADMCTMLAGIGASVRDCVPERACVTGDVTRIQWKVIAETRGWDHTRELVDLIKKNFKEYLFQEETERPEKTLSAKRGPCLAPNPLSFESYLAAIMPKKRNRPPSPAPSPVKEKETLGLSPAVLGKRDFVKKDYWCPSPPSNDFDPYSDPFNPKTVNYSHVVKADEMIKESIPSTPLLKSKCCDKFGMDLYFKIETGSRTGWYISKCISKYNYACNITLWTLNVDFCSNSFHERSALYALLMLTPEERKGGVFTASVGNWAMSLAYQGQILRVNVTVVLPAHTQLSIISHCQDYGANVVLHGKTVFEARKRAFKIIHDQGGHGVYISGYDHPNVIAAAGSIGIEILDQLPDTEAILVPIGGGGLIAGIAAFVKHVKPNVLIYGIEPGKSCSFAKAMQNESPYKIEAEMGLAASLTIPKVGDNAFHTARSLIDKMVLIHDDFTARAIVHLIEMEKIIAEGAGAISLGALMCMPDILPELQGKKVVTIVTGGNIDLWPLKRAMIQGKAVEHRVVPINLVITPRNTDLPSQAFRVLQQMDCNLLHCEFSGNHDWMEEDKFMQHSLTIICETKGHKHACLMRHVMEKLFPGQCEFDSEVFKPIEDYDEYCDPENPRIIKYDDIVDATQRIRPYVAHTPIMVAHTQREFGIYIHYKLEFMQKMGSFKERGILNALHLLPPDKKKLGVVMASSGNEGVSLSYHAAKMNIPVIVILPMCIPIEKMQRCHLYGAKVIVQGSNLMEAQKYARALARDKGLTFLNGRDHPHILAGYGSMALEILETTPFLDAVIVPVGSGGLAAATATVVKHLKPSVLIYGVQPEAMPTFFNSLESDEPVQLPIQTNIADAVSVGSVGCNAYATAKPLLDKMLLVKEDWVARAMLHLLEREKFIVEGAGACPLAAIMGNLVPELKLKNVVCILSGGNVDNILLNRCMERGLASEGRLIIFRVGIRNDPMAKSNLMSLISSGGYNIHRHFQDNSWTEGDTYYVEMKMVCEAKGLAHALELKRTIDRVYPCTAVFENEPFNDKRTCPCYIKRTT</sequence>
<dbReference type="EMBL" id="ODYU01005792">
    <property type="protein sequence ID" value="SOQ47023.1"/>
    <property type="molecule type" value="Genomic_DNA"/>
</dbReference>
<proteinExistence type="inferred from homology"/>
<dbReference type="GO" id="GO:0009097">
    <property type="term" value="P:isoleucine biosynthetic process"/>
    <property type="evidence" value="ECO:0007669"/>
    <property type="project" value="TreeGrafter"/>
</dbReference>
<evidence type="ECO:0000256" key="15">
    <source>
        <dbReference type="ARBA" id="ARBA00070760"/>
    </source>
</evidence>
<dbReference type="SUPFAM" id="SSF53686">
    <property type="entry name" value="Tryptophan synthase beta subunit-like PLP-dependent enzymes"/>
    <property type="match status" value="4"/>
</dbReference>
<evidence type="ECO:0000256" key="4">
    <source>
        <dbReference type="ARBA" id="ARBA00022898"/>
    </source>
</evidence>
<evidence type="ECO:0000256" key="9">
    <source>
        <dbReference type="ARBA" id="ARBA00049406"/>
    </source>
</evidence>
<comment type="catalytic activity">
    <reaction evidence="11">
        <text>L-serine = D-serine</text>
        <dbReference type="Rhea" id="RHEA:10980"/>
        <dbReference type="ChEBI" id="CHEBI:33384"/>
        <dbReference type="ChEBI" id="CHEBI:35247"/>
        <dbReference type="EC" id="5.1.1.18"/>
    </reaction>
</comment>
<evidence type="ECO:0000256" key="16">
    <source>
        <dbReference type="ARBA" id="ARBA00076108"/>
    </source>
</evidence>
<dbReference type="FunFam" id="3.40.50.1100:FF:000007">
    <property type="entry name" value="L-threonine dehydratase catabolic TdcB"/>
    <property type="match status" value="1"/>
</dbReference>
<dbReference type="EC" id="4.3.1.18" evidence="13"/>
<comment type="function">
    <text evidence="12">Catalyzes the synthesis of D-serine from L-serine. D-serine is a key coagonist with glutamate at NMDA receptors. Has dehydratase activity towards both L-serine and D-serine.</text>
</comment>
<dbReference type="Pfam" id="PF00291">
    <property type="entry name" value="PALP"/>
    <property type="match status" value="4"/>
</dbReference>
<dbReference type="Gene3D" id="3.40.50.1100">
    <property type="match status" value="8"/>
</dbReference>
<evidence type="ECO:0000256" key="5">
    <source>
        <dbReference type="ARBA" id="ARBA00023239"/>
    </source>
</evidence>
<evidence type="ECO:0000256" key="14">
    <source>
        <dbReference type="ARBA" id="ARBA00066592"/>
    </source>
</evidence>
<evidence type="ECO:0000256" key="2">
    <source>
        <dbReference type="ARBA" id="ARBA00010869"/>
    </source>
</evidence>
<protein>
    <recommendedName>
        <fullName evidence="15">Serine racemase</fullName>
        <ecNumber evidence="3">4.3.1.17</ecNumber>
        <ecNumber evidence="13">4.3.1.18</ecNumber>
        <ecNumber evidence="14">5.1.1.18</ecNumber>
    </recommendedName>
    <alternativeName>
        <fullName evidence="16">D-serine ammonia-lyase</fullName>
    </alternativeName>
    <alternativeName>
        <fullName evidence="18">D-serine dehydratase</fullName>
    </alternativeName>
    <alternativeName>
        <fullName evidence="17">L-serine ammonia-lyase</fullName>
    </alternativeName>
    <alternativeName>
        <fullName evidence="7">L-serine deaminase</fullName>
    </alternativeName>
    <alternativeName>
        <fullName evidence="6">L-serine dehydratase</fullName>
    </alternativeName>
    <alternativeName>
        <fullName evidence="8">L-threonine dehydratase</fullName>
    </alternativeName>
</protein>
<comment type="catalytic activity">
    <reaction evidence="10">
        <text>D-serine = pyruvate + NH4(+)</text>
        <dbReference type="Rhea" id="RHEA:13977"/>
        <dbReference type="ChEBI" id="CHEBI:15361"/>
        <dbReference type="ChEBI" id="CHEBI:28938"/>
        <dbReference type="ChEBI" id="CHEBI:35247"/>
        <dbReference type="EC" id="4.3.1.18"/>
    </reaction>
</comment>
<evidence type="ECO:0000256" key="3">
    <source>
        <dbReference type="ARBA" id="ARBA00012093"/>
    </source>
</evidence>
<comment type="cofactor">
    <cofactor evidence="1">
        <name>pyridoxal 5'-phosphate</name>
        <dbReference type="ChEBI" id="CHEBI:597326"/>
    </cofactor>
</comment>
<feature type="domain" description="Tryptophan synthase beta chain-like PALP" evidence="19">
    <location>
        <begin position="40"/>
        <end position="326"/>
    </location>
</feature>
<dbReference type="InterPro" id="IPR050147">
    <property type="entry name" value="Ser/Thr_Dehydratase"/>
</dbReference>
<comment type="similarity">
    <text evidence="2">Belongs to the serine/threonine dehydratase family.</text>
</comment>
<dbReference type="PANTHER" id="PTHR48078:SF19">
    <property type="entry name" value="ACT DOMAIN-CONTAINING PROTEIN"/>
    <property type="match status" value="1"/>
</dbReference>
<evidence type="ECO:0000256" key="13">
    <source>
        <dbReference type="ARBA" id="ARBA00066349"/>
    </source>
</evidence>
<evidence type="ECO:0000313" key="20">
    <source>
        <dbReference type="EMBL" id="SOQ47023.1"/>
    </source>
</evidence>